<name>A0ABW3F8L1_9HYPH</name>
<evidence type="ECO:0000313" key="1">
    <source>
        <dbReference type="EMBL" id="MFD0914806.1"/>
    </source>
</evidence>
<organism evidence="1 2">
    <name type="scientific">Pseudahrensia aquimaris</name>
    <dbReference type="NCBI Taxonomy" id="744461"/>
    <lineage>
        <taxon>Bacteria</taxon>
        <taxon>Pseudomonadati</taxon>
        <taxon>Pseudomonadota</taxon>
        <taxon>Alphaproteobacteria</taxon>
        <taxon>Hyphomicrobiales</taxon>
        <taxon>Ahrensiaceae</taxon>
        <taxon>Pseudahrensia</taxon>
    </lineage>
</organism>
<comment type="caution">
    <text evidence="1">The sequence shown here is derived from an EMBL/GenBank/DDBJ whole genome shotgun (WGS) entry which is preliminary data.</text>
</comment>
<dbReference type="RefSeq" id="WP_377210668.1">
    <property type="nucleotide sequence ID" value="NZ_JBHTJV010000002.1"/>
</dbReference>
<sequence>MVSLFATARNKATIFSSAEIATIMDFDFSAIFIEEEQVFDLAEYPFAVVQRMGGSPPTSITPQDMQVAFRRESNACQQSLSELALAAKEPLPFSVRRGSVLGILTAEPQVSCIALPRPSAPGAYRALLDQVRSVQTLTQSVLIGPTEHRKGLAGPVIVVLEEGINHEILVAHAAKVAQNINVPILAITIGNSNNMPTLQSLRSYFGDDLVFDITNIRQSDRELLKRSVAAADASLVIASSSGQFGKNSEKALQLLLATKSALLMIGDESIKSEEDGRPDPV</sequence>
<evidence type="ECO:0000313" key="2">
    <source>
        <dbReference type="Proteomes" id="UP001597101"/>
    </source>
</evidence>
<dbReference type="EMBL" id="JBHTJV010000002">
    <property type="protein sequence ID" value="MFD0914806.1"/>
    <property type="molecule type" value="Genomic_DNA"/>
</dbReference>
<keyword evidence="2" id="KW-1185">Reference proteome</keyword>
<reference evidence="2" key="1">
    <citation type="journal article" date="2019" name="Int. J. Syst. Evol. Microbiol.">
        <title>The Global Catalogue of Microorganisms (GCM) 10K type strain sequencing project: providing services to taxonomists for standard genome sequencing and annotation.</title>
        <authorList>
            <consortium name="The Broad Institute Genomics Platform"/>
            <consortium name="The Broad Institute Genome Sequencing Center for Infectious Disease"/>
            <person name="Wu L."/>
            <person name="Ma J."/>
        </authorList>
    </citation>
    <scope>NUCLEOTIDE SEQUENCE [LARGE SCALE GENOMIC DNA]</scope>
    <source>
        <strain evidence="2">CCUG 60023</strain>
    </source>
</reference>
<gene>
    <name evidence="1" type="ORF">ACFQ14_00125</name>
</gene>
<protein>
    <submittedName>
        <fullName evidence="1">Uncharacterized protein</fullName>
    </submittedName>
</protein>
<dbReference type="Proteomes" id="UP001597101">
    <property type="component" value="Unassembled WGS sequence"/>
</dbReference>
<proteinExistence type="predicted"/>
<accession>A0ABW3F8L1</accession>